<organism evidence="2 3">
    <name type="scientific">Rhodococcus aetherivorans</name>
    <dbReference type="NCBI Taxonomy" id="191292"/>
    <lineage>
        <taxon>Bacteria</taxon>
        <taxon>Bacillati</taxon>
        <taxon>Actinomycetota</taxon>
        <taxon>Actinomycetes</taxon>
        <taxon>Mycobacteriales</taxon>
        <taxon>Nocardiaceae</taxon>
        <taxon>Rhodococcus</taxon>
    </lineage>
</organism>
<evidence type="ECO:0000256" key="1">
    <source>
        <dbReference type="SAM" id="MobiDB-lite"/>
    </source>
</evidence>
<protein>
    <submittedName>
        <fullName evidence="2">Uncharacterized protein</fullName>
    </submittedName>
</protein>
<accession>A0ABQ0YVG7</accession>
<feature type="compositionally biased region" description="Basic and acidic residues" evidence="1">
    <location>
        <begin position="27"/>
        <end position="36"/>
    </location>
</feature>
<sequence length="72" mass="7972">MHDVRHPAEPRAPGRAPTLPDRLGPGARDRARDGPRRGNVRRACDCLHSGQVPYSRHVWHGVPQSPAPEENP</sequence>
<proteinExistence type="predicted"/>
<comment type="caution">
    <text evidence="2">The sequence shown here is derived from an EMBL/GenBank/DDBJ whole genome shotgun (WGS) entry which is preliminary data.</text>
</comment>
<evidence type="ECO:0000313" key="3">
    <source>
        <dbReference type="Proteomes" id="UP000325466"/>
    </source>
</evidence>
<name>A0ABQ0YVG7_9NOCA</name>
<dbReference type="Proteomes" id="UP000325466">
    <property type="component" value="Unassembled WGS sequence"/>
</dbReference>
<keyword evidence="3" id="KW-1185">Reference proteome</keyword>
<gene>
    <name evidence="2" type="ORF">RAJCM14343_5653</name>
</gene>
<feature type="region of interest" description="Disordered" evidence="1">
    <location>
        <begin position="1"/>
        <end position="72"/>
    </location>
</feature>
<reference evidence="2 3" key="1">
    <citation type="journal article" date="2018" name="Biodegradation">
        <title>1,4-Dioxane degradation characteristics of Rhodococcus aetherivorans JCM 14343.</title>
        <authorList>
            <person name="Inoue D."/>
            <person name="Tsunoda T."/>
            <person name="Yamamoto N."/>
            <person name="Ike M."/>
            <person name="Sei K."/>
        </authorList>
    </citation>
    <scope>NUCLEOTIDE SEQUENCE [LARGE SCALE GENOMIC DNA]</scope>
    <source>
        <strain evidence="2 3">JCM 14343</strain>
    </source>
</reference>
<dbReference type="EMBL" id="BLAH01000197">
    <property type="protein sequence ID" value="GES40370.1"/>
    <property type="molecule type" value="Genomic_DNA"/>
</dbReference>
<evidence type="ECO:0000313" key="2">
    <source>
        <dbReference type="EMBL" id="GES40370.1"/>
    </source>
</evidence>